<keyword evidence="6" id="KW-1185">Reference proteome</keyword>
<keyword evidence="2" id="KW-0238">DNA-binding</keyword>
<dbReference type="InterPro" id="IPR037923">
    <property type="entry name" value="HTH-like"/>
</dbReference>
<dbReference type="InterPro" id="IPR020449">
    <property type="entry name" value="Tscrpt_reg_AraC-type_HTH"/>
</dbReference>
<dbReference type="Pfam" id="PF12833">
    <property type="entry name" value="HTH_18"/>
    <property type="match status" value="1"/>
</dbReference>
<dbReference type="RefSeq" id="WP_065526312.1">
    <property type="nucleotide sequence ID" value="NZ_CP016543.2"/>
</dbReference>
<gene>
    <name evidence="5" type="ORF">BCM40_07775</name>
</gene>
<dbReference type="SUPFAM" id="SSF46689">
    <property type="entry name" value="Homeodomain-like"/>
    <property type="match status" value="2"/>
</dbReference>
<keyword evidence="1" id="KW-0805">Transcription regulation</keyword>
<dbReference type="PANTHER" id="PTHR43280:SF2">
    <property type="entry name" value="HTH-TYPE TRANSCRIPTIONAL REGULATOR EXSA"/>
    <property type="match status" value="1"/>
</dbReference>
<accession>A0A1C7EHR5</accession>
<organism evidence="5 6">
    <name type="scientific">Planococcus donghaensis</name>
    <dbReference type="NCBI Taxonomy" id="414778"/>
    <lineage>
        <taxon>Bacteria</taxon>
        <taxon>Bacillati</taxon>
        <taxon>Bacillota</taxon>
        <taxon>Bacilli</taxon>
        <taxon>Bacillales</taxon>
        <taxon>Caryophanaceae</taxon>
        <taxon>Planococcus</taxon>
    </lineage>
</organism>
<evidence type="ECO:0000256" key="2">
    <source>
        <dbReference type="ARBA" id="ARBA00023125"/>
    </source>
</evidence>
<dbReference type="STRING" id="414778.BCM40_07775"/>
<dbReference type="PROSITE" id="PS01124">
    <property type="entry name" value="HTH_ARAC_FAMILY_2"/>
    <property type="match status" value="1"/>
</dbReference>
<dbReference type="GO" id="GO:0003700">
    <property type="term" value="F:DNA-binding transcription factor activity"/>
    <property type="evidence" value="ECO:0007669"/>
    <property type="project" value="InterPro"/>
</dbReference>
<sequence length="266" mass="30436">MSLATDSILFHSIQPFSVPFGTSKHHPLHCHADAVELLLVLSGTVQCKIDDQVHTASAGTVLFIQPGSWHEQLYPSSDKHHGYRLTFCPVNSTNYTEFPSVIPIDSLDNLKTLFMHLQQEKQFPRTDSKQMTHHVINSILLHVFRAANQQESSNYPNLEETIQDVKHYMEENHSKSLTLEELATRFKLNKYQFARHFKEITGMSPLQYIITCRINTAKHLLRTSDKSVSKIASKTGYKSDTQFQAAFKKAAGLTPRQYRLRHKQNS</sequence>
<evidence type="ECO:0000256" key="3">
    <source>
        <dbReference type="ARBA" id="ARBA00023163"/>
    </source>
</evidence>
<evidence type="ECO:0000256" key="1">
    <source>
        <dbReference type="ARBA" id="ARBA00023015"/>
    </source>
</evidence>
<dbReference type="PRINTS" id="PR00032">
    <property type="entry name" value="HTHARAC"/>
</dbReference>
<reference evidence="5" key="1">
    <citation type="submission" date="2016-10" db="EMBL/GenBank/DDBJ databases">
        <authorList>
            <person name="See-Too W.S."/>
        </authorList>
    </citation>
    <scope>NUCLEOTIDE SEQUENCE</scope>
    <source>
        <strain evidence="5">DSM 22276</strain>
    </source>
</reference>
<dbReference type="Pfam" id="PF07883">
    <property type="entry name" value="Cupin_2"/>
    <property type="match status" value="1"/>
</dbReference>
<keyword evidence="3" id="KW-0804">Transcription</keyword>
<dbReference type="SMART" id="SM00342">
    <property type="entry name" value="HTH_ARAC"/>
    <property type="match status" value="1"/>
</dbReference>
<dbReference type="EMBL" id="CP016543">
    <property type="protein sequence ID" value="ANU23275.1"/>
    <property type="molecule type" value="Genomic_DNA"/>
</dbReference>
<dbReference type="GO" id="GO:0043565">
    <property type="term" value="F:sequence-specific DNA binding"/>
    <property type="evidence" value="ECO:0007669"/>
    <property type="project" value="InterPro"/>
</dbReference>
<protein>
    <submittedName>
        <fullName evidence="5">AraC family transcriptional regulator</fullName>
    </submittedName>
</protein>
<dbReference type="KEGG" id="pdg:BCM40_07775"/>
<dbReference type="SUPFAM" id="SSF51215">
    <property type="entry name" value="Regulatory protein AraC"/>
    <property type="match status" value="1"/>
</dbReference>
<evidence type="ECO:0000313" key="6">
    <source>
        <dbReference type="Proteomes" id="UP000092495"/>
    </source>
</evidence>
<dbReference type="InterPro" id="IPR009057">
    <property type="entry name" value="Homeodomain-like_sf"/>
</dbReference>
<dbReference type="Gene3D" id="1.10.10.60">
    <property type="entry name" value="Homeodomain-like"/>
    <property type="match status" value="2"/>
</dbReference>
<dbReference type="PROSITE" id="PS00041">
    <property type="entry name" value="HTH_ARAC_FAMILY_1"/>
    <property type="match status" value="1"/>
</dbReference>
<dbReference type="Gene3D" id="2.60.120.10">
    <property type="entry name" value="Jelly Rolls"/>
    <property type="match status" value="1"/>
</dbReference>
<dbReference type="Proteomes" id="UP000092495">
    <property type="component" value="Chromosome"/>
</dbReference>
<dbReference type="InterPro" id="IPR018062">
    <property type="entry name" value="HTH_AraC-typ_CS"/>
</dbReference>
<dbReference type="InterPro" id="IPR013096">
    <property type="entry name" value="Cupin_2"/>
</dbReference>
<name>A0A1C7EHR5_9BACL</name>
<dbReference type="PANTHER" id="PTHR43280">
    <property type="entry name" value="ARAC-FAMILY TRANSCRIPTIONAL REGULATOR"/>
    <property type="match status" value="1"/>
</dbReference>
<dbReference type="AlphaFoldDB" id="A0A1C7EHR5"/>
<proteinExistence type="predicted"/>
<dbReference type="InterPro" id="IPR018060">
    <property type="entry name" value="HTH_AraC"/>
</dbReference>
<evidence type="ECO:0000259" key="4">
    <source>
        <dbReference type="PROSITE" id="PS01124"/>
    </source>
</evidence>
<feature type="domain" description="HTH araC/xylS-type" evidence="4">
    <location>
        <begin position="163"/>
        <end position="261"/>
    </location>
</feature>
<dbReference type="InterPro" id="IPR014710">
    <property type="entry name" value="RmlC-like_jellyroll"/>
</dbReference>
<dbReference type="OrthoDB" id="9813413at2"/>
<evidence type="ECO:0000313" key="5">
    <source>
        <dbReference type="EMBL" id="ANU23275.1"/>
    </source>
</evidence>